<dbReference type="SUPFAM" id="SSF52058">
    <property type="entry name" value="L domain-like"/>
    <property type="match status" value="1"/>
</dbReference>
<dbReference type="STRING" id="105984.A0A427XHY0"/>
<comment type="caution">
    <text evidence="3">The sequence shown here is derived from an EMBL/GenBank/DDBJ whole genome shotgun (WGS) entry which is preliminary data.</text>
</comment>
<sequence length="588" mass="63862">MTEQIPTAVASCSTTTTTTTTITITTAHNLPTSTSNAAFPFAIGGRYLHAKTRHPLTVRYIGRLPGGNEQVWLGVEYDDDSCGKGHSGTYKGKQVFQTLQPGAGAFIKYVPGSTPLVCGTTLVAAVEERYGALSPEHQLQSAPSQQEAAAVVLGSSNAAIIVEAPGMADVRKRIGRLERLREIGFDDEWVGTLGGSEEERVMFKERLKGVRTLDLSKNLVASWDQVAEITEHLQGLTTLVLNHSRMAPITCLSDAQAERYRSAFNNVVELHLGDAGYTWAEAICIASHFPHLEVLYLNDNSPLTSLALAPGQDLASLHLKTLSLDGCPIDTWTAIASGLVPLPSLECVNLSGMPITTIPERTGPAFANLTRIALSDARVTAWRDIDNLADWTGGKLQNLRISCAVSHEEEEAIVEESPSRAIDPLHMSGEPRSDRPILVAKLGALTMLNSTTVTSAERWDAELYYIHYVDHLPATVPTSTWGRYDELVKLHGPAEKAKPAQTTLKSKLINVNVIPPSGQTFTLRVLPSAPVSMFQKKAARTMKVAEVTVCTARRHDAVMGLWEPVEEMEEGREVGYYVTEGDYVVAVV</sequence>
<dbReference type="InterPro" id="IPR000938">
    <property type="entry name" value="CAP-Gly_domain"/>
</dbReference>
<dbReference type="PANTHER" id="PTHR24373:SF275">
    <property type="entry name" value="TIR DOMAIN-CONTAINING PROTEIN"/>
    <property type="match status" value="1"/>
</dbReference>
<dbReference type="InterPro" id="IPR032675">
    <property type="entry name" value="LRR_dom_sf"/>
</dbReference>
<name>A0A427XHY0_9TREE</name>
<dbReference type="InterPro" id="IPR036859">
    <property type="entry name" value="CAP-Gly_dom_sf"/>
</dbReference>
<dbReference type="RefSeq" id="XP_028473520.1">
    <property type="nucleotide sequence ID" value="XM_028617842.1"/>
</dbReference>
<accession>A0A427XHY0</accession>
<dbReference type="PROSITE" id="PS50245">
    <property type="entry name" value="CAP_GLY_2"/>
    <property type="match status" value="1"/>
</dbReference>
<keyword evidence="4" id="KW-1185">Reference proteome</keyword>
<dbReference type="PANTHER" id="PTHR24373">
    <property type="entry name" value="SLIT RELATED LEUCINE-RICH REPEAT NEURONAL PROTEIN"/>
    <property type="match status" value="1"/>
</dbReference>
<gene>
    <name evidence="3" type="ORF">EHS24_002098</name>
</gene>
<evidence type="ECO:0000256" key="1">
    <source>
        <dbReference type="ARBA" id="ARBA00022729"/>
    </source>
</evidence>
<reference evidence="3 4" key="1">
    <citation type="submission" date="2018-11" db="EMBL/GenBank/DDBJ databases">
        <title>Genome sequence of Apiotrichum porosum DSM 27194.</title>
        <authorList>
            <person name="Aliyu H."/>
            <person name="Gorte O."/>
            <person name="Ochsenreither K."/>
        </authorList>
    </citation>
    <scope>NUCLEOTIDE SEQUENCE [LARGE SCALE GENOMIC DNA]</scope>
    <source>
        <strain evidence="3 4">DSM 27194</strain>
    </source>
</reference>
<dbReference type="SMART" id="SM01052">
    <property type="entry name" value="CAP_GLY"/>
    <property type="match status" value="1"/>
</dbReference>
<keyword evidence="1" id="KW-0732">Signal</keyword>
<evidence type="ECO:0000313" key="4">
    <source>
        <dbReference type="Proteomes" id="UP000279236"/>
    </source>
</evidence>
<protein>
    <recommendedName>
        <fullName evidence="2">CAP-Gly domain-containing protein</fullName>
    </recommendedName>
</protein>
<feature type="domain" description="CAP-Gly" evidence="2">
    <location>
        <begin position="71"/>
        <end position="108"/>
    </location>
</feature>
<dbReference type="Proteomes" id="UP000279236">
    <property type="component" value="Unassembled WGS sequence"/>
</dbReference>
<organism evidence="3 4">
    <name type="scientific">Apiotrichum porosum</name>
    <dbReference type="NCBI Taxonomy" id="105984"/>
    <lineage>
        <taxon>Eukaryota</taxon>
        <taxon>Fungi</taxon>
        <taxon>Dikarya</taxon>
        <taxon>Basidiomycota</taxon>
        <taxon>Agaricomycotina</taxon>
        <taxon>Tremellomycetes</taxon>
        <taxon>Trichosporonales</taxon>
        <taxon>Trichosporonaceae</taxon>
        <taxon>Apiotrichum</taxon>
    </lineage>
</organism>
<dbReference type="Pfam" id="PF01302">
    <property type="entry name" value="CAP_GLY"/>
    <property type="match status" value="1"/>
</dbReference>
<dbReference type="AlphaFoldDB" id="A0A427XHY0"/>
<dbReference type="SUPFAM" id="SSF74924">
    <property type="entry name" value="Cap-Gly domain"/>
    <property type="match status" value="1"/>
</dbReference>
<dbReference type="Gene3D" id="2.30.30.190">
    <property type="entry name" value="CAP Gly-rich-like domain"/>
    <property type="match status" value="1"/>
</dbReference>
<dbReference type="GeneID" id="39586641"/>
<dbReference type="OrthoDB" id="5273213at2759"/>
<dbReference type="InterPro" id="IPR050328">
    <property type="entry name" value="Dev_Immune_Receptor"/>
</dbReference>
<dbReference type="Gene3D" id="3.80.10.10">
    <property type="entry name" value="Ribonuclease Inhibitor"/>
    <property type="match status" value="1"/>
</dbReference>
<proteinExistence type="predicted"/>
<evidence type="ECO:0000313" key="3">
    <source>
        <dbReference type="EMBL" id="RSH78373.1"/>
    </source>
</evidence>
<evidence type="ECO:0000259" key="2">
    <source>
        <dbReference type="PROSITE" id="PS50245"/>
    </source>
</evidence>
<dbReference type="EMBL" id="RSCE01000012">
    <property type="protein sequence ID" value="RSH78373.1"/>
    <property type="molecule type" value="Genomic_DNA"/>
</dbReference>